<name>A0A9P5XWM3_9AGAR</name>
<comment type="subcellular location">
    <subcellularLocation>
        <location evidence="2">Peroxisome membrane</location>
    </subcellularLocation>
</comment>
<feature type="region of interest" description="Disordered" evidence="3">
    <location>
        <begin position="163"/>
        <end position="206"/>
    </location>
</feature>
<feature type="compositionally biased region" description="Low complexity" evidence="3">
    <location>
        <begin position="172"/>
        <end position="190"/>
    </location>
</feature>
<protein>
    <recommendedName>
        <fullName evidence="2">Peroxisomal membrane protein PEX16</fullName>
    </recommendedName>
</protein>
<evidence type="ECO:0000256" key="2">
    <source>
        <dbReference type="RuleBase" id="RU365003"/>
    </source>
</evidence>
<proteinExistence type="inferred from homology"/>
<organism evidence="4 5">
    <name type="scientific">Collybia nuda</name>
    <dbReference type="NCBI Taxonomy" id="64659"/>
    <lineage>
        <taxon>Eukaryota</taxon>
        <taxon>Fungi</taxon>
        <taxon>Dikarya</taxon>
        <taxon>Basidiomycota</taxon>
        <taxon>Agaricomycotina</taxon>
        <taxon>Agaricomycetes</taxon>
        <taxon>Agaricomycetidae</taxon>
        <taxon>Agaricales</taxon>
        <taxon>Tricholomatineae</taxon>
        <taxon>Clitocybaceae</taxon>
        <taxon>Collybia</taxon>
    </lineage>
</organism>
<dbReference type="PANTHER" id="PTHR13299">
    <property type="entry name" value="PEROXISOMAL MEMBRANE PROTEIN PEX16"/>
    <property type="match status" value="1"/>
</dbReference>
<dbReference type="GO" id="GO:0007031">
    <property type="term" value="P:peroxisome organization"/>
    <property type="evidence" value="ECO:0007669"/>
    <property type="project" value="UniProtKB-KW"/>
</dbReference>
<evidence type="ECO:0000256" key="3">
    <source>
        <dbReference type="SAM" id="MobiDB-lite"/>
    </source>
</evidence>
<dbReference type="EMBL" id="MU150388">
    <property type="protein sequence ID" value="KAF9457061.1"/>
    <property type="molecule type" value="Genomic_DNA"/>
</dbReference>
<dbReference type="Proteomes" id="UP000807353">
    <property type="component" value="Unassembled WGS sequence"/>
</dbReference>
<sequence length="364" mass="41533">MSASIARYESFLINNVSTISSLESSLRSVTWFLPGRFKDAELASEALSALLNVMSMYHDTLLTRVARSDQSYHPLIPPSPHTRFTKMWSEKNSSYKWAARMLQFIRYTELVIEMVLRRKVPSKSRWRGVVLLEVIKASFRFLLLHLTHRPLLSPPIPERDFDPASIPPASNVSSPTLAPSSPLSSLPVTPEHLKNNHSPLPPHSLLINPPPIRADSTVSDYLFSKAMTTSSVKPPPSLVQPLLSPQDWLAEILYIIKPLVYASMLVYNRRSNSPLITALTLELVSRNLRRNPPPSSLLERSEYARRDKNMLWYLLRGSIWEYYTRPKLESLVEQTSHAPLLGLLSGFIHDWIPLIDEYYYYTAP</sequence>
<reference evidence="4" key="1">
    <citation type="submission" date="2020-11" db="EMBL/GenBank/DDBJ databases">
        <authorList>
            <consortium name="DOE Joint Genome Institute"/>
            <person name="Ahrendt S."/>
            <person name="Riley R."/>
            <person name="Andreopoulos W."/>
            <person name="Labutti K."/>
            <person name="Pangilinan J."/>
            <person name="Ruiz-Duenas F.J."/>
            <person name="Barrasa J.M."/>
            <person name="Sanchez-Garcia M."/>
            <person name="Camarero S."/>
            <person name="Miyauchi S."/>
            <person name="Serrano A."/>
            <person name="Linde D."/>
            <person name="Babiker R."/>
            <person name="Drula E."/>
            <person name="Ayuso-Fernandez I."/>
            <person name="Pacheco R."/>
            <person name="Padilla G."/>
            <person name="Ferreira P."/>
            <person name="Barriuso J."/>
            <person name="Kellner H."/>
            <person name="Castanera R."/>
            <person name="Alfaro M."/>
            <person name="Ramirez L."/>
            <person name="Pisabarro A.G."/>
            <person name="Kuo A."/>
            <person name="Tritt A."/>
            <person name="Lipzen A."/>
            <person name="He G."/>
            <person name="Yan M."/>
            <person name="Ng V."/>
            <person name="Cullen D."/>
            <person name="Martin F."/>
            <person name="Rosso M.-N."/>
            <person name="Henrissat B."/>
            <person name="Hibbett D."/>
            <person name="Martinez A.T."/>
            <person name="Grigoriev I.V."/>
        </authorList>
    </citation>
    <scope>NUCLEOTIDE SEQUENCE</scope>
    <source>
        <strain evidence="4">CBS 247.69</strain>
    </source>
</reference>
<gene>
    <name evidence="4" type="ORF">BDZ94DRAFT_1314546</name>
</gene>
<evidence type="ECO:0000313" key="5">
    <source>
        <dbReference type="Proteomes" id="UP000807353"/>
    </source>
</evidence>
<keyword evidence="5" id="KW-1185">Reference proteome</keyword>
<keyword evidence="2" id="KW-0962">Peroxisome biogenesis</keyword>
<dbReference type="GO" id="GO:0005778">
    <property type="term" value="C:peroxisomal membrane"/>
    <property type="evidence" value="ECO:0007669"/>
    <property type="project" value="UniProtKB-SubCell"/>
</dbReference>
<accession>A0A9P5XWM3</accession>
<dbReference type="PANTHER" id="PTHR13299:SF0">
    <property type="entry name" value="PEROXISOMAL MEMBRANE PROTEIN PEX16"/>
    <property type="match status" value="1"/>
</dbReference>
<dbReference type="Pfam" id="PF08610">
    <property type="entry name" value="Pex16"/>
    <property type="match status" value="1"/>
</dbReference>
<comment type="similarity">
    <text evidence="1 2">Belongs to the peroxin-16 family.</text>
</comment>
<evidence type="ECO:0000313" key="4">
    <source>
        <dbReference type="EMBL" id="KAF9457061.1"/>
    </source>
</evidence>
<evidence type="ECO:0000256" key="1">
    <source>
        <dbReference type="ARBA" id="ARBA00009505"/>
    </source>
</evidence>
<dbReference type="OrthoDB" id="2021143at2759"/>
<dbReference type="InterPro" id="IPR013919">
    <property type="entry name" value="Pex16"/>
</dbReference>
<dbReference type="AlphaFoldDB" id="A0A9P5XWM3"/>
<keyword evidence="2" id="KW-0576">Peroxisome</keyword>
<comment type="caution">
    <text evidence="4">The sequence shown here is derived from an EMBL/GenBank/DDBJ whole genome shotgun (WGS) entry which is preliminary data.</text>
</comment>